<dbReference type="Proteomes" id="UP000004324">
    <property type="component" value="Unassembled WGS sequence"/>
</dbReference>
<evidence type="ECO:0000256" key="6">
    <source>
        <dbReference type="RuleBase" id="RU003557"/>
    </source>
</evidence>
<gene>
    <name evidence="9" type="ORF">FB4_2209</name>
</gene>
<evidence type="ECO:0000259" key="8">
    <source>
        <dbReference type="Pfam" id="PF02803"/>
    </source>
</evidence>
<evidence type="ECO:0000256" key="1">
    <source>
        <dbReference type="ARBA" id="ARBA00010982"/>
    </source>
</evidence>
<dbReference type="PANTHER" id="PTHR18919">
    <property type="entry name" value="ACETYL-COA C-ACYLTRANSFERASE"/>
    <property type="match status" value="1"/>
</dbReference>
<comment type="caution">
    <text evidence="9">The sequence shown here is derived from an EMBL/GenBank/DDBJ whole genome shotgun (WGS) entry which is preliminary data.</text>
</comment>
<keyword evidence="4 6" id="KW-0012">Acyltransferase</keyword>
<proteinExistence type="inferred from homology"/>
<dbReference type="EC" id="2.3.1.9" evidence="2"/>
<dbReference type="InterPro" id="IPR002155">
    <property type="entry name" value="Thiolase"/>
</dbReference>
<keyword evidence="3 6" id="KW-0808">Transferase</keyword>
<accession>I8RNE4</accession>
<evidence type="ECO:0000313" key="10">
    <source>
        <dbReference type="Proteomes" id="UP000004324"/>
    </source>
</evidence>
<dbReference type="NCBIfam" id="TIGR01930">
    <property type="entry name" value="AcCoA-C-Actrans"/>
    <property type="match status" value="1"/>
</dbReference>
<sequence>MNPVYMIGGLRTPIGKTDGFLKDLLPEQLASSILNEVIHKYNLSPKDIDQVILGNAIGPGGNIARVSVLAAGWPYSIPAITVDTQCGSGLSAINLAASQIQSGQAELVLAGGVESTSLAPRRQFNPADPRFQGEHVYYERAPFSTPAIGDPEVGDAAEYLAEYLSISREDMDAFALESHRRASITKEQDVFNDIITPIQTAGKLIDSDECIRNRMSLKLLERMQPVFKAEGKITAGNTCLKHDGAAIILLASSNAVKKYNLKPQAMITGTASCGCDPNLFPLGPVDSIQKLLRQNKLQVKDIDALEMNEAFAVKILACCRQLNFSLDKTNILGGALAYGHPYGASGAIILLHLLKALQQVNGQRGIAAIGAVGGMGIATLIERC</sequence>
<protein>
    <recommendedName>
        <fullName evidence="2">acetyl-CoA C-acetyltransferase</fullName>
        <ecNumber evidence="2">2.3.1.9</ecNumber>
    </recommendedName>
    <alternativeName>
        <fullName evidence="5">Acetoacetyl-CoA thiolase</fullName>
    </alternativeName>
</protein>
<evidence type="ECO:0000256" key="2">
    <source>
        <dbReference type="ARBA" id="ARBA00012705"/>
    </source>
</evidence>
<dbReference type="PANTHER" id="PTHR18919:SF107">
    <property type="entry name" value="ACETYL-COA ACETYLTRANSFERASE, CYTOSOLIC"/>
    <property type="match status" value="1"/>
</dbReference>
<feature type="domain" description="Thiolase C-terminal" evidence="8">
    <location>
        <begin position="261"/>
        <end position="383"/>
    </location>
</feature>
<dbReference type="OrthoDB" id="56116at2"/>
<evidence type="ECO:0000256" key="3">
    <source>
        <dbReference type="ARBA" id="ARBA00022679"/>
    </source>
</evidence>
<dbReference type="Pfam" id="PF00108">
    <property type="entry name" value="Thiolase_N"/>
    <property type="match status" value="1"/>
</dbReference>
<evidence type="ECO:0000256" key="4">
    <source>
        <dbReference type="ARBA" id="ARBA00023315"/>
    </source>
</evidence>
<dbReference type="Pfam" id="PF02803">
    <property type="entry name" value="Thiolase_C"/>
    <property type="match status" value="1"/>
</dbReference>
<reference evidence="9 10" key="1">
    <citation type="journal article" date="2012" name="J. Bacteriol.">
        <title>Draft Genome Sequences for Two Metal-Reducing Pelosinus fermentans Strains Isolated from a Cr(VI)-Contaminated Site and for Type Strain R7.</title>
        <authorList>
            <person name="Brown S.D."/>
            <person name="Podar M."/>
            <person name="Klingeman D.M."/>
            <person name="Johnson C.M."/>
            <person name="Yang Z.K."/>
            <person name="Utturkar S.M."/>
            <person name="Land M.L."/>
            <person name="Mosher J.J."/>
            <person name="Hurt R.A.Jr."/>
            <person name="Phelps T.J."/>
            <person name="Palumbo A.V."/>
            <person name="Arkin A.P."/>
            <person name="Hazen T.C."/>
            <person name="Elias D.A."/>
        </authorList>
    </citation>
    <scope>NUCLEOTIDE SEQUENCE [LARGE SCALE GENOMIC DNA]</scope>
    <source>
        <strain evidence="9 10">B4</strain>
    </source>
</reference>
<evidence type="ECO:0000256" key="5">
    <source>
        <dbReference type="ARBA" id="ARBA00030755"/>
    </source>
</evidence>
<evidence type="ECO:0000259" key="7">
    <source>
        <dbReference type="Pfam" id="PF00108"/>
    </source>
</evidence>
<evidence type="ECO:0000313" key="9">
    <source>
        <dbReference type="EMBL" id="EIW20590.1"/>
    </source>
</evidence>
<dbReference type="CDD" id="cd00751">
    <property type="entry name" value="thiolase"/>
    <property type="match status" value="1"/>
</dbReference>
<comment type="similarity">
    <text evidence="1 6">Belongs to the thiolase-like superfamily. Thiolase family.</text>
</comment>
<dbReference type="SUPFAM" id="SSF53901">
    <property type="entry name" value="Thiolase-like"/>
    <property type="match status" value="2"/>
</dbReference>
<dbReference type="EMBL" id="AKVJ01000006">
    <property type="protein sequence ID" value="EIW20590.1"/>
    <property type="molecule type" value="Genomic_DNA"/>
</dbReference>
<dbReference type="PROSITE" id="PS00737">
    <property type="entry name" value="THIOLASE_2"/>
    <property type="match status" value="1"/>
</dbReference>
<dbReference type="InterPro" id="IPR016039">
    <property type="entry name" value="Thiolase-like"/>
</dbReference>
<dbReference type="InterPro" id="IPR020617">
    <property type="entry name" value="Thiolase_C"/>
</dbReference>
<dbReference type="PIRSF" id="PIRSF000429">
    <property type="entry name" value="Ac-CoA_Ac_transf"/>
    <property type="match status" value="1"/>
</dbReference>
<organism evidence="9 10">
    <name type="scientific">Pelosinus fermentans B4</name>
    <dbReference type="NCBI Taxonomy" id="1149862"/>
    <lineage>
        <taxon>Bacteria</taxon>
        <taxon>Bacillati</taxon>
        <taxon>Bacillota</taxon>
        <taxon>Negativicutes</taxon>
        <taxon>Selenomonadales</taxon>
        <taxon>Sporomusaceae</taxon>
        <taxon>Pelosinus</taxon>
    </lineage>
</organism>
<dbReference type="AlphaFoldDB" id="I8RNE4"/>
<keyword evidence="10" id="KW-1185">Reference proteome</keyword>
<dbReference type="RefSeq" id="WP_007930971.1">
    <property type="nucleotide sequence ID" value="NZ_AKVJ01000006.1"/>
</dbReference>
<feature type="domain" description="Thiolase N-terminal" evidence="7">
    <location>
        <begin position="4"/>
        <end position="253"/>
    </location>
</feature>
<dbReference type="Gene3D" id="3.40.47.10">
    <property type="match status" value="1"/>
</dbReference>
<dbReference type="InterPro" id="IPR020613">
    <property type="entry name" value="Thiolase_CS"/>
</dbReference>
<name>I8RNE4_9FIRM</name>
<dbReference type="PATRIC" id="fig|1149862.3.peg.485"/>
<dbReference type="GO" id="GO:0003985">
    <property type="term" value="F:acetyl-CoA C-acetyltransferase activity"/>
    <property type="evidence" value="ECO:0007669"/>
    <property type="project" value="UniProtKB-EC"/>
</dbReference>
<dbReference type="InterPro" id="IPR020616">
    <property type="entry name" value="Thiolase_N"/>
</dbReference>